<keyword evidence="2" id="KW-0812">Transmembrane</keyword>
<keyword evidence="3" id="KW-0675">Receptor</keyword>
<reference evidence="3" key="1">
    <citation type="submission" date="2020-05" db="EMBL/GenBank/DDBJ databases">
        <title>Mycena genomes resolve the evolution of fungal bioluminescence.</title>
        <authorList>
            <person name="Tsai I.J."/>
        </authorList>
    </citation>
    <scope>NUCLEOTIDE SEQUENCE</scope>
    <source>
        <strain evidence="3">CCC161011</strain>
    </source>
</reference>
<proteinExistence type="predicted"/>
<organism evidence="3 4">
    <name type="scientific">Mycena venus</name>
    <dbReference type="NCBI Taxonomy" id="2733690"/>
    <lineage>
        <taxon>Eukaryota</taxon>
        <taxon>Fungi</taxon>
        <taxon>Dikarya</taxon>
        <taxon>Basidiomycota</taxon>
        <taxon>Agaricomycotina</taxon>
        <taxon>Agaricomycetes</taxon>
        <taxon>Agaricomycetidae</taxon>
        <taxon>Agaricales</taxon>
        <taxon>Marasmiineae</taxon>
        <taxon>Mycenaceae</taxon>
        <taxon>Mycena</taxon>
    </lineage>
</organism>
<protein>
    <submittedName>
        <fullName evidence="3">Cyclic AMP receptor 1</fullName>
    </submittedName>
</protein>
<feature type="transmembrane region" description="Helical" evidence="2">
    <location>
        <begin position="366"/>
        <end position="388"/>
    </location>
</feature>
<dbReference type="AlphaFoldDB" id="A0A8H6Y7B8"/>
<feature type="transmembrane region" description="Helical" evidence="2">
    <location>
        <begin position="204"/>
        <end position="222"/>
    </location>
</feature>
<evidence type="ECO:0000313" key="3">
    <source>
        <dbReference type="EMBL" id="KAF7354002.1"/>
    </source>
</evidence>
<name>A0A8H6Y7B8_9AGAR</name>
<feature type="transmembrane region" description="Helical" evidence="2">
    <location>
        <begin position="453"/>
        <end position="475"/>
    </location>
</feature>
<feature type="transmembrane region" description="Helical" evidence="2">
    <location>
        <begin position="121"/>
        <end position="138"/>
    </location>
</feature>
<gene>
    <name evidence="3" type="ORF">MVEN_01087000</name>
</gene>
<feature type="compositionally biased region" description="Polar residues" evidence="1">
    <location>
        <begin position="323"/>
        <end position="347"/>
    </location>
</feature>
<feature type="region of interest" description="Disordered" evidence="1">
    <location>
        <begin position="323"/>
        <end position="350"/>
    </location>
</feature>
<evidence type="ECO:0000256" key="1">
    <source>
        <dbReference type="SAM" id="MobiDB-lite"/>
    </source>
</evidence>
<accession>A0A8H6Y7B8</accession>
<sequence length="691" mass="76481">MASSNFDQTVCTEEQLAISGASDFYCYTRRQNVGLVVVAMAGFMSLAAVIIMLILIVRNIICERKHSKIERRPCRPLVQVPMDLFMLSLLFGDFCQSLGVVMDVHWVNDGIVHTGSVFQNIGQAAIAMTTFIITLHTFDKIWRHGGVKSLKWASILIGVVWAFLVLTVCISVGVHKTPSFYAPTPYWCWINSAYPNYRTAVENFWLWIALAASSLYIPLLLWDAGHIMPGDPKWWTFELSSSSDTYGGRRRSKLVICALAYCLPVLPTALARWFLVVHGDVKPFAAAEAQFIVKGIFSLSGICDVVAFKLARSGLLLFPSAGMSTDPSSLSGQRADSPASSKSSLANTGAGEKISGKKFWKGQWKLALFICVWFAINVLYAIWVLYYIRSATDPNPRTAVNKNHAGWQAYYLIMYVFGFFLGCVNIITWIWFFQTMASPTRPLADGGSHLGNVFRWLMRLLLIAVAVMMGLGPFFSPFVGIKLARAQAYLHRCDSYAVEIVLEGLPFNAPSDASPLAVFSFRELGTLEVRYEFSLTQDDENPSIWHFSLPPSANTVDQIHTVTYNFTDSSISATCPGNSSTQCTHGSFKETDFLSFSLTDSTNSTTVDLRAVDKGWDYPKSDDAPSYMLKKVQSDGSLGQVVVRTAVTDPHHCTDLKLCANNADVETLAPVGLTLLKQNEYSKVCSTPNSN</sequence>
<evidence type="ECO:0000313" key="4">
    <source>
        <dbReference type="Proteomes" id="UP000620124"/>
    </source>
</evidence>
<comment type="caution">
    <text evidence="3">The sequence shown here is derived from an EMBL/GenBank/DDBJ whole genome shotgun (WGS) entry which is preliminary data.</text>
</comment>
<feature type="transmembrane region" description="Helical" evidence="2">
    <location>
        <begin position="82"/>
        <end position="101"/>
    </location>
</feature>
<evidence type="ECO:0000256" key="2">
    <source>
        <dbReference type="SAM" id="Phobius"/>
    </source>
</evidence>
<dbReference type="Proteomes" id="UP000620124">
    <property type="component" value="Unassembled WGS sequence"/>
</dbReference>
<feature type="transmembrane region" description="Helical" evidence="2">
    <location>
        <begin position="409"/>
        <end position="433"/>
    </location>
</feature>
<keyword evidence="2" id="KW-1133">Transmembrane helix</keyword>
<feature type="transmembrane region" description="Helical" evidence="2">
    <location>
        <begin position="254"/>
        <end position="275"/>
    </location>
</feature>
<keyword evidence="2" id="KW-0472">Membrane</keyword>
<dbReference type="OrthoDB" id="100006at2759"/>
<keyword evidence="4" id="KW-1185">Reference proteome</keyword>
<feature type="transmembrane region" description="Helical" evidence="2">
    <location>
        <begin position="33"/>
        <end position="61"/>
    </location>
</feature>
<feature type="transmembrane region" description="Helical" evidence="2">
    <location>
        <begin position="150"/>
        <end position="174"/>
    </location>
</feature>
<dbReference type="EMBL" id="JACAZI010000008">
    <property type="protein sequence ID" value="KAF7354002.1"/>
    <property type="molecule type" value="Genomic_DNA"/>
</dbReference>